<evidence type="ECO:0000313" key="3">
    <source>
        <dbReference type="EMBL" id="ACK72077.1"/>
    </source>
</evidence>
<evidence type="ECO:0000313" key="4">
    <source>
        <dbReference type="Proteomes" id="UP000002384"/>
    </source>
</evidence>
<dbReference type="AlphaFoldDB" id="B7KHY0"/>
<keyword evidence="1" id="KW-1133">Transmembrane helix</keyword>
<keyword evidence="1" id="KW-0472">Membrane</keyword>
<evidence type="ECO:0000259" key="2">
    <source>
        <dbReference type="Pfam" id="PF20712"/>
    </source>
</evidence>
<dbReference type="STRING" id="65393.PCC7424_3696"/>
<feature type="transmembrane region" description="Helical" evidence="1">
    <location>
        <begin position="29"/>
        <end position="49"/>
    </location>
</feature>
<dbReference type="EMBL" id="CP001291">
    <property type="protein sequence ID" value="ACK72077.1"/>
    <property type="molecule type" value="Genomic_DNA"/>
</dbReference>
<evidence type="ECO:0000256" key="1">
    <source>
        <dbReference type="SAM" id="Phobius"/>
    </source>
</evidence>
<protein>
    <recommendedName>
        <fullName evidence="2">Cyanobacterial TRADD-N associated 2 transmembrane domain-containing protein</fullName>
    </recommendedName>
</protein>
<dbReference type="Proteomes" id="UP000002384">
    <property type="component" value="Chromosome"/>
</dbReference>
<keyword evidence="4" id="KW-1185">Reference proteome</keyword>
<gene>
    <name evidence="3" type="ordered locus">PCC7424_3696</name>
</gene>
<dbReference type="Pfam" id="PF20712">
    <property type="entry name" value="CyanoTRADDas_TM"/>
    <property type="match status" value="1"/>
</dbReference>
<reference evidence="4" key="1">
    <citation type="journal article" date="2011" name="MBio">
        <title>Novel metabolic attributes of the genus Cyanothece, comprising a group of unicellular nitrogen-fixing Cyanobacteria.</title>
        <authorList>
            <person name="Bandyopadhyay A."/>
            <person name="Elvitigala T."/>
            <person name="Welsh E."/>
            <person name="Stockel J."/>
            <person name="Liberton M."/>
            <person name="Min H."/>
            <person name="Sherman L.A."/>
            <person name="Pakrasi H.B."/>
        </authorList>
    </citation>
    <scope>NUCLEOTIDE SEQUENCE [LARGE SCALE GENOMIC DNA]</scope>
    <source>
        <strain evidence="4">PCC 7424</strain>
    </source>
</reference>
<organism evidence="3 4">
    <name type="scientific">Gloeothece citriformis (strain PCC 7424)</name>
    <name type="common">Cyanothece sp. (strain PCC 7424)</name>
    <dbReference type="NCBI Taxonomy" id="65393"/>
    <lineage>
        <taxon>Bacteria</taxon>
        <taxon>Bacillati</taxon>
        <taxon>Cyanobacteriota</taxon>
        <taxon>Cyanophyceae</taxon>
        <taxon>Oscillatoriophycideae</taxon>
        <taxon>Chroococcales</taxon>
        <taxon>Aphanothecaceae</taxon>
        <taxon>Gloeothece</taxon>
        <taxon>Gloeothece citriformis</taxon>
    </lineage>
</organism>
<feature type="domain" description="Cyanobacterial TRADD-N associated 2 transmembrane" evidence="2">
    <location>
        <begin position="20"/>
        <end position="83"/>
    </location>
</feature>
<dbReference type="HOGENOM" id="CLU_172629_0_0_3"/>
<accession>B7KHY0</accession>
<name>B7KHY0_GLOC7</name>
<dbReference type="RefSeq" id="WP_015955670.1">
    <property type="nucleotide sequence ID" value="NC_011729.1"/>
</dbReference>
<proteinExistence type="predicted"/>
<keyword evidence="1" id="KW-0812">Transmembrane</keyword>
<dbReference type="OrthoDB" id="518133at2"/>
<dbReference type="eggNOG" id="ENOG5033GXD">
    <property type="taxonomic scope" value="Bacteria"/>
</dbReference>
<dbReference type="InterPro" id="IPR048567">
    <property type="entry name" value="CyanoTRADDas_TM"/>
</dbReference>
<sequence length="83" mass="8956">MNNQPVPNSQEILELNIAQERLRQARYSFNLALIATAVSFCVSFVGAILLLSGKVSGGIVTSLGGLISSAKYLKVAKEFDDRL</sequence>
<dbReference type="KEGG" id="cyc:PCC7424_3696"/>